<dbReference type="PANTHER" id="PTHR35039">
    <property type="entry name" value="3-KETO-L-GULONATE-6-PHOSPHATE DECARBOXYLASE SGBH-RELATED"/>
    <property type="match status" value="1"/>
</dbReference>
<dbReference type="InterPro" id="IPR013785">
    <property type="entry name" value="Aldolase_TIM"/>
</dbReference>
<keyword evidence="2" id="KW-0119">Carbohydrate metabolism</keyword>
<dbReference type="NCBIfam" id="NF009832">
    <property type="entry name" value="PRK13306.1"/>
    <property type="match status" value="1"/>
</dbReference>
<dbReference type="AlphaFoldDB" id="A0A0B8QJW9"/>
<proteinExistence type="predicted"/>
<sequence length="232" mass="25277">MTKPMIQIALDQTNLPAAIEVANNVESFVDVIEVGTILAFAEGMNAVSTLRKNHPDHILVCDMKTTDGGAILSRMAFEAGANWITVSAAAHIATIEACKKVADEFGGEIQIEIYGNWTLEDAQAWVDLGVKQAIYHRSRDAELAGVGWTEADLHKMRALSELGIELSITGGIVPEDIYLFEALMLRPLSQAAHWPVKRASRPLRLLKHRLIASGIDWGQYVSKSTTTSSGPL</sequence>
<dbReference type="InterPro" id="IPR041710">
    <property type="entry name" value="HPS/KGPDC"/>
</dbReference>
<reference evidence="4 5" key="2">
    <citation type="submission" date="2015-01" db="EMBL/GenBank/DDBJ databases">
        <authorList>
            <consortium name="NBRP consortium"/>
            <person name="Sawabe T."/>
            <person name="Meirelles P."/>
            <person name="Feng G."/>
            <person name="Sayaka M."/>
            <person name="Hattori M."/>
            <person name="Ohkuma M."/>
        </authorList>
    </citation>
    <scope>NUCLEOTIDE SEQUENCE [LARGE SCALE GENOMIC DNA]</scope>
    <source>
        <strain evidence="5">JCM 19241</strain>
    </source>
</reference>
<dbReference type="SMART" id="SM00934">
    <property type="entry name" value="OMPdecase"/>
    <property type="match status" value="1"/>
</dbReference>
<organism evidence="4 5">
    <name type="scientific">Vibrio ishigakensis</name>
    <dbReference type="NCBI Taxonomy" id="1481914"/>
    <lineage>
        <taxon>Bacteria</taxon>
        <taxon>Pseudomonadati</taxon>
        <taxon>Pseudomonadota</taxon>
        <taxon>Gammaproteobacteria</taxon>
        <taxon>Vibrionales</taxon>
        <taxon>Vibrionaceae</taxon>
        <taxon>Vibrio</taxon>
    </lineage>
</organism>
<gene>
    <name evidence="4" type="ORF">JCM19241_1827</name>
</gene>
<name>A0A0B8QJW9_9VIBR</name>
<reference evidence="4 5" key="1">
    <citation type="submission" date="2015-01" db="EMBL/GenBank/DDBJ databases">
        <title>Vibrio sp. C94 JCM 19241 whole genome shotgun sequence.</title>
        <authorList>
            <person name="Sawabe T."/>
            <person name="Meirelles P."/>
            <person name="Feng G."/>
            <person name="Sayaka M."/>
            <person name="Hattori M."/>
            <person name="Ohkuma M."/>
        </authorList>
    </citation>
    <scope>NUCLEOTIDE SEQUENCE [LARGE SCALE GENOMIC DNA]</scope>
    <source>
        <strain evidence="5">JCM 19241</strain>
    </source>
</reference>
<dbReference type="GO" id="GO:0006207">
    <property type="term" value="P:'de novo' pyrimidine nucleobase biosynthetic process"/>
    <property type="evidence" value="ECO:0007669"/>
    <property type="project" value="InterPro"/>
</dbReference>
<evidence type="ECO:0000259" key="3">
    <source>
        <dbReference type="SMART" id="SM00934"/>
    </source>
</evidence>
<dbReference type="STRING" id="1481914.JCM19241_1827"/>
<evidence type="ECO:0000313" key="4">
    <source>
        <dbReference type="EMBL" id="GAM77357.1"/>
    </source>
</evidence>
<dbReference type="CDD" id="cd04726">
    <property type="entry name" value="KGPDC_HPS"/>
    <property type="match status" value="1"/>
</dbReference>
<dbReference type="PANTHER" id="PTHR35039:SF3">
    <property type="entry name" value="3-KETO-L-GULONATE-6-PHOSPHATE DECARBOXYLASE SGBH-RELATED"/>
    <property type="match status" value="1"/>
</dbReference>
<dbReference type="FunFam" id="3.20.20.70:FF:000022">
    <property type="entry name" value="3-keto-L-gulonate-6-phosphate decarboxylase UlaD"/>
    <property type="match status" value="1"/>
</dbReference>
<dbReference type="GO" id="GO:0019854">
    <property type="term" value="P:L-ascorbic acid catabolic process"/>
    <property type="evidence" value="ECO:0007669"/>
    <property type="project" value="TreeGrafter"/>
</dbReference>
<protein>
    <submittedName>
        <fullName evidence="4">3-keto-L-gulonate 6-phosphate decarboxylase</fullName>
    </submittedName>
</protein>
<comment type="caution">
    <text evidence="4">The sequence shown here is derived from an EMBL/GenBank/DDBJ whole genome shotgun (WGS) entry which is preliminary data.</text>
</comment>
<keyword evidence="1" id="KW-0456">Lyase</keyword>
<dbReference type="SUPFAM" id="SSF51366">
    <property type="entry name" value="Ribulose-phoshate binding barrel"/>
    <property type="match status" value="1"/>
</dbReference>
<dbReference type="Pfam" id="PF00215">
    <property type="entry name" value="OMPdecase"/>
    <property type="match status" value="1"/>
</dbReference>
<evidence type="ECO:0000256" key="2">
    <source>
        <dbReference type="ARBA" id="ARBA00023277"/>
    </source>
</evidence>
<dbReference type="Proteomes" id="UP000031666">
    <property type="component" value="Unassembled WGS sequence"/>
</dbReference>
<dbReference type="GO" id="GO:0004590">
    <property type="term" value="F:orotidine-5'-phosphate decarboxylase activity"/>
    <property type="evidence" value="ECO:0007669"/>
    <property type="project" value="InterPro"/>
</dbReference>
<dbReference type="EMBL" id="BBSC01000008">
    <property type="protein sequence ID" value="GAM77357.1"/>
    <property type="molecule type" value="Genomic_DNA"/>
</dbReference>
<evidence type="ECO:0000256" key="1">
    <source>
        <dbReference type="ARBA" id="ARBA00023239"/>
    </source>
</evidence>
<feature type="domain" description="Orotidine 5'-phosphate decarboxylase" evidence="3">
    <location>
        <begin position="5"/>
        <end position="201"/>
    </location>
</feature>
<dbReference type="InterPro" id="IPR011060">
    <property type="entry name" value="RibuloseP-bd_barrel"/>
</dbReference>
<dbReference type="InterPro" id="IPR001754">
    <property type="entry name" value="OMPdeCOase_dom"/>
</dbReference>
<accession>A0A0B8QJW9</accession>
<dbReference type="GO" id="GO:0033982">
    <property type="term" value="F:3-dehydro-L-gulonate-6-phosphate decarboxylase activity"/>
    <property type="evidence" value="ECO:0007669"/>
    <property type="project" value="TreeGrafter"/>
</dbReference>
<evidence type="ECO:0000313" key="5">
    <source>
        <dbReference type="Proteomes" id="UP000031666"/>
    </source>
</evidence>
<dbReference type="Gene3D" id="3.20.20.70">
    <property type="entry name" value="Aldolase class I"/>
    <property type="match status" value="1"/>
</dbReference>